<evidence type="ECO:0000313" key="3">
    <source>
        <dbReference type="EMBL" id="KKW26956.1"/>
    </source>
</evidence>
<name>A0A0G1X7H2_UNCK3</name>
<keyword evidence="1" id="KW-0489">Methyltransferase</keyword>
<evidence type="ECO:0000313" key="4">
    <source>
        <dbReference type="Proteomes" id="UP000034913"/>
    </source>
</evidence>
<accession>A0A0G1X7H2</accession>
<comment type="caution">
    <text evidence="3">The sequence shown here is derived from an EMBL/GenBank/DDBJ whole genome shotgun (WGS) entry which is preliminary data.</text>
</comment>
<proteinExistence type="predicted"/>
<dbReference type="AlphaFoldDB" id="A0A0G1X7H2"/>
<evidence type="ECO:0008006" key="5">
    <source>
        <dbReference type="Google" id="ProtNLM"/>
    </source>
</evidence>
<dbReference type="PANTHER" id="PTHR43542:SF1">
    <property type="entry name" value="METHYLTRANSFERASE"/>
    <property type="match status" value="1"/>
</dbReference>
<protein>
    <recommendedName>
        <fullName evidence="5">Methyltransferase</fullName>
    </recommendedName>
</protein>
<dbReference type="PANTHER" id="PTHR43542">
    <property type="entry name" value="METHYLTRANSFERASE"/>
    <property type="match status" value="1"/>
</dbReference>
<gene>
    <name evidence="3" type="ORF">VF00_C0002G0281</name>
</gene>
<organism evidence="3 4">
    <name type="scientific">candidate division Kazan bacterium GW2011_GWB1_52_7</name>
    <dbReference type="NCBI Taxonomy" id="1620414"/>
    <lineage>
        <taxon>Bacteria</taxon>
        <taxon>Bacteria division Kazan-3B-28</taxon>
    </lineage>
</organism>
<dbReference type="Gene3D" id="3.40.50.150">
    <property type="entry name" value="Vaccinia Virus protein VP39"/>
    <property type="match status" value="1"/>
</dbReference>
<dbReference type="NCBIfam" id="TIGR00095">
    <property type="entry name" value="16S rRNA (guanine(966)-N(2))-methyltransferase RsmD"/>
    <property type="match status" value="1"/>
</dbReference>
<keyword evidence="2" id="KW-0808">Transferase</keyword>
<dbReference type="Pfam" id="PF03602">
    <property type="entry name" value="Cons_hypoth95"/>
    <property type="match status" value="1"/>
</dbReference>
<dbReference type="PIRSF" id="PIRSF004553">
    <property type="entry name" value="CHP00095"/>
    <property type="match status" value="1"/>
</dbReference>
<dbReference type="EMBL" id="LCRB01000002">
    <property type="protein sequence ID" value="KKW26956.1"/>
    <property type="molecule type" value="Genomic_DNA"/>
</dbReference>
<dbReference type="Proteomes" id="UP000034913">
    <property type="component" value="Unassembled WGS sequence"/>
</dbReference>
<dbReference type="PATRIC" id="fig|1620414.3.peg.521"/>
<dbReference type="InterPro" id="IPR004398">
    <property type="entry name" value="RNA_MeTrfase_RsmD"/>
</dbReference>
<dbReference type="CDD" id="cd02440">
    <property type="entry name" value="AdoMet_MTases"/>
    <property type="match status" value="1"/>
</dbReference>
<evidence type="ECO:0000256" key="2">
    <source>
        <dbReference type="ARBA" id="ARBA00022679"/>
    </source>
</evidence>
<dbReference type="GO" id="GO:0031167">
    <property type="term" value="P:rRNA methylation"/>
    <property type="evidence" value="ECO:0007669"/>
    <property type="project" value="InterPro"/>
</dbReference>
<dbReference type="InterPro" id="IPR029063">
    <property type="entry name" value="SAM-dependent_MTases_sf"/>
</dbReference>
<evidence type="ECO:0000256" key="1">
    <source>
        <dbReference type="ARBA" id="ARBA00022603"/>
    </source>
</evidence>
<dbReference type="GO" id="GO:0008168">
    <property type="term" value="F:methyltransferase activity"/>
    <property type="evidence" value="ECO:0007669"/>
    <property type="project" value="UniProtKB-KW"/>
</dbReference>
<dbReference type="SUPFAM" id="SSF53335">
    <property type="entry name" value="S-adenosyl-L-methionine-dependent methyltransferases"/>
    <property type="match status" value="1"/>
</dbReference>
<reference evidence="3 4" key="1">
    <citation type="journal article" date="2015" name="Nature">
        <title>rRNA introns, odd ribosomes, and small enigmatic genomes across a large radiation of phyla.</title>
        <authorList>
            <person name="Brown C.T."/>
            <person name="Hug L.A."/>
            <person name="Thomas B.C."/>
            <person name="Sharon I."/>
            <person name="Castelle C.J."/>
            <person name="Singh A."/>
            <person name="Wilkins M.J."/>
            <person name="Williams K.H."/>
            <person name="Banfield J.F."/>
        </authorList>
    </citation>
    <scope>NUCLEOTIDE SEQUENCE [LARGE SCALE GENOMIC DNA]</scope>
</reference>
<sequence>MEMVRKAVFDVLGDKIVGANFLELYAGSGAIGIEALSRGAARVVFIEKDRAHYNLIKQNLNKLGIADKAAVRMMLVEDFIPANQYPYDIIFADPWYEDELTIIGWENLLAEGGILVIEHSSAKPPPANPNLRIWNNKRYGDTALTFYTHARG</sequence>